<feature type="compositionally biased region" description="Basic and acidic residues" evidence="1">
    <location>
        <begin position="39"/>
        <end position="59"/>
    </location>
</feature>
<feature type="compositionally biased region" description="Pro residues" evidence="1">
    <location>
        <begin position="104"/>
        <end position="115"/>
    </location>
</feature>
<feature type="region of interest" description="Disordered" evidence="1">
    <location>
        <begin position="75"/>
        <end position="115"/>
    </location>
</feature>
<proteinExistence type="predicted"/>
<name>A0AAV3R528_LITER</name>
<feature type="region of interest" description="Disordered" evidence="1">
    <location>
        <begin position="39"/>
        <end position="60"/>
    </location>
</feature>
<keyword evidence="3" id="KW-1185">Reference proteome</keyword>
<evidence type="ECO:0000256" key="1">
    <source>
        <dbReference type="SAM" id="MobiDB-lite"/>
    </source>
</evidence>
<protein>
    <submittedName>
        <fullName evidence="2">Uncharacterized protein</fullName>
    </submittedName>
</protein>
<comment type="caution">
    <text evidence="2">The sequence shown here is derived from an EMBL/GenBank/DDBJ whole genome shotgun (WGS) entry which is preliminary data.</text>
</comment>
<sequence length="115" mass="13473">MGKFKESLLKRRPHDLEEVNERAYKYIRIEEVENMAEKGCGKRPIEDNHRHSPEPKRQSALDWIRAPDSAYSRADLPRRNAFSLLQGHPRKQREVKEGKIEYLTPPPHPARAPQP</sequence>
<evidence type="ECO:0000313" key="3">
    <source>
        <dbReference type="Proteomes" id="UP001454036"/>
    </source>
</evidence>
<dbReference type="Proteomes" id="UP001454036">
    <property type="component" value="Unassembled WGS sequence"/>
</dbReference>
<organism evidence="2 3">
    <name type="scientific">Lithospermum erythrorhizon</name>
    <name type="common">Purple gromwell</name>
    <name type="synonym">Lithospermum officinale var. erythrorhizon</name>
    <dbReference type="NCBI Taxonomy" id="34254"/>
    <lineage>
        <taxon>Eukaryota</taxon>
        <taxon>Viridiplantae</taxon>
        <taxon>Streptophyta</taxon>
        <taxon>Embryophyta</taxon>
        <taxon>Tracheophyta</taxon>
        <taxon>Spermatophyta</taxon>
        <taxon>Magnoliopsida</taxon>
        <taxon>eudicotyledons</taxon>
        <taxon>Gunneridae</taxon>
        <taxon>Pentapetalae</taxon>
        <taxon>asterids</taxon>
        <taxon>lamiids</taxon>
        <taxon>Boraginales</taxon>
        <taxon>Boraginaceae</taxon>
        <taxon>Boraginoideae</taxon>
        <taxon>Lithospermeae</taxon>
        <taxon>Lithospermum</taxon>
    </lineage>
</organism>
<dbReference type="AlphaFoldDB" id="A0AAV3R528"/>
<reference evidence="2 3" key="1">
    <citation type="submission" date="2024-01" db="EMBL/GenBank/DDBJ databases">
        <title>The complete chloroplast genome sequence of Lithospermum erythrorhizon: insights into the phylogenetic relationship among Boraginaceae species and the maternal lineages of purple gromwells.</title>
        <authorList>
            <person name="Okada T."/>
            <person name="Watanabe K."/>
        </authorList>
    </citation>
    <scope>NUCLEOTIDE SEQUENCE [LARGE SCALE GENOMIC DNA]</scope>
</reference>
<evidence type="ECO:0000313" key="2">
    <source>
        <dbReference type="EMBL" id="GAA0170368.1"/>
    </source>
</evidence>
<dbReference type="EMBL" id="BAABME010024520">
    <property type="protein sequence ID" value="GAA0170368.1"/>
    <property type="molecule type" value="Genomic_DNA"/>
</dbReference>
<gene>
    <name evidence="2" type="ORF">LIER_40943</name>
</gene>
<accession>A0AAV3R528</accession>